<evidence type="ECO:0000313" key="3">
    <source>
        <dbReference type="Proteomes" id="UP000290365"/>
    </source>
</evidence>
<feature type="domain" description="Beta-lactamase-related" evidence="1">
    <location>
        <begin position="21"/>
        <end position="225"/>
    </location>
</feature>
<gene>
    <name evidence="2" type="ORF">EPA93_14440</name>
</gene>
<dbReference type="Gene3D" id="3.40.710.10">
    <property type="entry name" value="DD-peptidase/beta-lactamase superfamily"/>
    <property type="match status" value="1"/>
</dbReference>
<keyword evidence="3" id="KW-1185">Reference proteome</keyword>
<dbReference type="EMBL" id="CP035758">
    <property type="protein sequence ID" value="QBD77134.1"/>
    <property type="molecule type" value="Genomic_DNA"/>
</dbReference>
<dbReference type="PANTHER" id="PTHR43283:SF3">
    <property type="entry name" value="BETA-LACTAMASE FAMILY PROTEIN (AFU_ORTHOLOGUE AFUA_5G07500)"/>
    <property type="match status" value="1"/>
</dbReference>
<dbReference type="GO" id="GO:0016787">
    <property type="term" value="F:hydrolase activity"/>
    <property type="evidence" value="ECO:0007669"/>
    <property type="project" value="UniProtKB-KW"/>
</dbReference>
<dbReference type="SUPFAM" id="SSF56601">
    <property type="entry name" value="beta-lactamase/transpeptidase-like"/>
    <property type="match status" value="1"/>
</dbReference>
<dbReference type="PANTHER" id="PTHR43283">
    <property type="entry name" value="BETA-LACTAMASE-RELATED"/>
    <property type="match status" value="1"/>
</dbReference>
<dbReference type="InterPro" id="IPR050789">
    <property type="entry name" value="Diverse_Enzym_Activities"/>
</dbReference>
<dbReference type="Pfam" id="PF00144">
    <property type="entry name" value="Beta-lactamase"/>
    <property type="match status" value="1"/>
</dbReference>
<dbReference type="Proteomes" id="UP000290365">
    <property type="component" value="Chromosome"/>
</dbReference>
<dbReference type="AlphaFoldDB" id="A0A4P6JPF9"/>
<sequence>MNEIPHVQRSGLSHARLERLSRALEGYVERGEFAGVSALLYRHGALAYFDTSGWQDKKAQVPMQRNTIFRLGSMTKPLTNVAALTLVEEGKLRLFDPVDEWLPELGNRMVMRDPNGSPDDVYPSPRPITLHDLLTYRPGIGWGKSSLGSQLFALTAQPVADALQISNAESLTPDAWMARIREFPLVYEPGARWLYHISSDILGILLTRVTGKSLEEALRERVFEP</sequence>
<name>A0A4P6JPF9_KTERU</name>
<reference evidence="2 3" key="1">
    <citation type="submission" date="2019-01" db="EMBL/GenBank/DDBJ databases">
        <title>Ktedonosporobacter rubrisoli SCAWS-G2.</title>
        <authorList>
            <person name="Huang Y."/>
            <person name="Yan B."/>
        </authorList>
    </citation>
    <scope>NUCLEOTIDE SEQUENCE [LARGE SCALE GENOMIC DNA]</scope>
    <source>
        <strain evidence="2 3">SCAWS-G2</strain>
    </source>
</reference>
<proteinExistence type="predicted"/>
<dbReference type="InterPro" id="IPR012338">
    <property type="entry name" value="Beta-lactam/transpept-like"/>
</dbReference>
<evidence type="ECO:0000259" key="1">
    <source>
        <dbReference type="Pfam" id="PF00144"/>
    </source>
</evidence>
<dbReference type="InterPro" id="IPR001466">
    <property type="entry name" value="Beta-lactam-related"/>
</dbReference>
<organism evidence="2 3">
    <name type="scientific">Ktedonosporobacter rubrisoli</name>
    <dbReference type="NCBI Taxonomy" id="2509675"/>
    <lineage>
        <taxon>Bacteria</taxon>
        <taxon>Bacillati</taxon>
        <taxon>Chloroflexota</taxon>
        <taxon>Ktedonobacteria</taxon>
        <taxon>Ktedonobacterales</taxon>
        <taxon>Ktedonosporobacteraceae</taxon>
        <taxon>Ktedonosporobacter</taxon>
    </lineage>
</organism>
<dbReference type="KEGG" id="kbs:EPA93_14440"/>
<protein>
    <submittedName>
        <fullName evidence="2">Class A beta-lactamase-related serine hydrolase</fullName>
    </submittedName>
</protein>
<evidence type="ECO:0000313" key="2">
    <source>
        <dbReference type="EMBL" id="QBD77134.1"/>
    </source>
</evidence>
<dbReference type="OrthoDB" id="9770183at2"/>
<accession>A0A4P6JPF9</accession>
<keyword evidence="2" id="KW-0378">Hydrolase</keyword>